<dbReference type="VEuPathDB" id="FungiDB:MAPG_04144"/>
<gene>
    <name evidence="1" type="ORF">MAPG_04144</name>
</gene>
<reference evidence="2" key="5">
    <citation type="submission" date="2015-06" db="UniProtKB">
        <authorList>
            <consortium name="EnsemblFungi"/>
        </authorList>
    </citation>
    <scope>IDENTIFICATION</scope>
    <source>
        <strain evidence="2">ATCC 64411</strain>
    </source>
</reference>
<evidence type="ECO:0000313" key="1">
    <source>
        <dbReference type="EMBL" id="KLU85112.1"/>
    </source>
</evidence>
<proteinExistence type="predicted"/>
<dbReference type="EMBL" id="GL876968">
    <property type="protein sequence ID" value="KLU85112.1"/>
    <property type="molecule type" value="Genomic_DNA"/>
</dbReference>
<sequence>MASRRRSFQATEGPPPHAIQLVHEMIQAYNCYDPWSPGEQDILNYRSADCLHEFIPMPSGRDFNATGCITSTCKSTRFSRLWNMTALRLRH</sequence>
<dbReference type="AlphaFoldDB" id="A0A0C4DVX8"/>
<keyword evidence="3" id="KW-1185">Reference proteome</keyword>
<reference evidence="2" key="4">
    <citation type="journal article" date="2015" name="G3 (Bethesda)">
        <title>Genome sequences of three phytopathogenic species of the Magnaporthaceae family of fungi.</title>
        <authorList>
            <person name="Okagaki L.H."/>
            <person name="Nunes C.C."/>
            <person name="Sailsbery J."/>
            <person name="Clay B."/>
            <person name="Brown D."/>
            <person name="John T."/>
            <person name="Oh Y."/>
            <person name="Young N."/>
            <person name="Fitzgerald M."/>
            <person name="Haas B.J."/>
            <person name="Zeng Q."/>
            <person name="Young S."/>
            <person name="Adiconis X."/>
            <person name="Fan L."/>
            <person name="Levin J.Z."/>
            <person name="Mitchell T.K."/>
            <person name="Okubara P.A."/>
            <person name="Farman M.L."/>
            <person name="Kohn L.M."/>
            <person name="Birren B."/>
            <person name="Ma L.-J."/>
            <person name="Dean R.A."/>
        </authorList>
    </citation>
    <scope>NUCLEOTIDE SEQUENCE</scope>
    <source>
        <strain evidence="2">ATCC 64411 / 73-15</strain>
    </source>
</reference>
<organism evidence="2 3">
    <name type="scientific">Magnaporthiopsis poae (strain ATCC 64411 / 73-15)</name>
    <name type="common">Kentucky bluegrass fungus</name>
    <name type="synonym">Magnaporthe poae</name>
    <dbReference type="NCBI Taxonomy" id="644358"/>
    <lineage>
        <taxon>Eukaryota</taxon>
        <taxon>Fungi</taxon>
        <taxon>Dikarya</taxon>
        <taxon>Ascomycota</taxon>
        <taxon>Pezizomycotina</taxon>
        <taxon>Sordariomycetes</taxon>
        <taxon>Sordariomycetidae</taxon>
        <taxon>Magnaporthales</taxon>
        <taxon>Magnaporthaceae</taxon>
        <taxon>Magnaporthiopsis</taxon>
    </lineage>
</organism>
<reference evidence="1" key="2">
    <citation type="submission" date="2010-05" db="EMBL/GenBank/DDBJ databases">
        <title>The Genome Sequence of Magnaporthe poae strain ATCC 64411.</title>
        <authorList>
            <consortium name="The Broad Institute Genome Sequencing Platform"/>
            <consortium name="Broad Institute Genome Sequencing Center for Infectious Disease"/>
            <person name="Ma L.-J."/>
            <person name="Dead R."/>
            <person name="Young S."/>
            <person name="Zeng Q."/>
            <person name="Koehrsen M."/>
            <person name="Alvarado L."/>
            <person name="Berlin A."/>
            <person name="Chapman S.B."/>
            <person name="Chen Z."/>
            <person name="Freedman E."/>
            <person name="Gellesch M."/>
            <person name="Goldberg J."/>
            <person name="Griggs A."/>
            <person name="Gujja S."/>
            <person name="Heilman E.R."/>
            <person name="Heiman D."/>
            <person name="Hepburn T."/>
            <person name="Howarth C."/>
            <person name="Jen D."/>
            <person name="Larson L."/>
            <person name="Mehta T."/>
            <person name="Neiman D."/>
            <person name="Pearson M."/>
            <person name="Roberts A."/>
            <person name="Saif S."/>
            <person name="Shea T."/>
            <person name="Shenoy N."/>
            <person name="Sisk P."/>
            <person name="Stolte C."/>
            <person name="Sykes S."/>
            <person name="Walk T."/>
            <person name="White J."/>
            <person name="Yandava C."/>
            <person name="Haas B."/>
            <person name="Nusbaum C."/>
            <person name="Birren B."/>
        </authorList>
    </citation>
    <scope>NUCLEOTIDE SEQUENCE</scope>
    <source>
        <strain evidence="1">ATCC 64411</strain>
    </source>
</reference>
<name>A0A0C4DVX8_MAGP6</name>
<dbReference type="Proteomes" id="UP000011715">
    <property type="component" value="Unassembled WGS sequence"/>
</dbReference>
<dbReference type="OrthoDB" id="10518025at2759"/>
<dbReference type="eggNOG" id="ENOG502R6X5">
    <property type="taxonomic scope" value="Eukaryota"/>
</dbReference>
<dbReference type="EnsemblFungi" id="MAPG_04144T0">
    <property type="protein sequence ID" value="MAPG_04144T0"/>
    <property type="gene ID" value="MAPG_04144"/>
</dbReference>
<reference evidence="1" key="3">
    <citation type="submission" date="2011-03" db="EMBL/GenBank/DDBJ databases">
        <title>Annotation of Magnaporthe poae ATCC 64411.</title>
        <authorList>
            <person name="Ma L.-J."/>
            <person name="Dead R."/>
            <person name="Young S.K."/>
            <person name="Zeng Q."/>
            <person name="Gargeya S."/>
            <person name="Fitzgerald M."/>
            <person name="Haas B."/>
            <person name="Abouelleil A."/>
            <person name="Alvarado L."/>
            <person name="Arachchi H.M."/>
            <person name="Berlin A."/>
            <person name="Brown A."/>
            <person name="Chapman S.B."/>
            <person name="Chen Z."/>
            <person name="Dunbar C."/>
            <person name="Freedman E."/>
            <person name="Gearin G."/>
            <person name="Gellesch M."/>
            <person name="Goldberg J."/>
            <person name="Griggs A."/>
            <person name="Gujja S."/>
            <person name="Heiman D."/>
            <person name="Howarth C."/>
            <person name="Larson L."/>
            <person name="Lui A."/>
            <person name="MacDonald P.J.P."/>
            <person name="Mehta T."/>
            <person name="Montmayeur A."/>
            <person name="Murphy C."/>
            <person name="Neiman D."/>
            <person name="Pearson M."/>
            <person name="Priest M."/>
            <person name="Roberts A."/>
            <person name="Saif S."/>
            <person name="Shea T."/>
            <person name="Shenoy N."/>
            <person name="Sisk P."/>
            <person name="Stolte C."/>
            <person name="Sykes S."/>
            <person name="Yandava C."/>
            <person name="Wortman J."/>
            <person name="Nusbaum C."/>
            <person name="Birren B."/>
        </authorList>
    </citation>
    <scope>NUCLEOTIDE SEQUENCE</scope>
    <source>
        <strain evidence="1">ATCC 64411</strain>
    </source>
</reference>
<reference evidence="3" key="1">
    <citation type="submission" date="2010-05" db="EMBL/GenBank/DDBJ databases">
        <title>The genome sequence of Magnaporthe poae strain ATCC 64411.</title>
        <authorList>
            <person name="Ma L.-J."/>
            <person name="Dead R."/>
            <person name="Young S."/>
            <person name="Zeng Q."/>
            <person name="Koehrsen M."/>
            <person name="Alvarado L."/>
            <person name="Berlin A."/>
            <person name="Chapman S.B."/>
            <person name="Chen Z."/>
            <person name="Freedman E."/>
            <person name="Gellesch M."/>
            <person name="Goldberg J."/>
            <person name="Griggs A."/>
            <person name="Gujja S."/>
            <person name="Heilman E.R."/>
            <person name="Heiman D."/>
            <person name="Hepburn T."/>
            <person name="Howarth C."/>
            <person name="Jen D."/>
            <person name="Larson L."/>
            <person name="Mehta T."/>
            <person name="Neiman D."/>
            <person name="Pearson M."/>
            <person name="Roberts A."/>
            <person name="Saif S."/>
            <person name="Shea T."/>
            <person name="Shenoy N."/>
            <person name="Sisk P."/>
            <person name="Stolte C."/>
            <person name="Sykes S."/>
            <person name="Walk T."/>
            <person name="White J."/>
            <person name="Yandava C."/>
            <person name="Haas B."/>
            <person name="Nusbaum C."/>
            <person name="Birren B."/>
        </authorList>
    </citation>
    <scope>NUCLEOTIDE SEQUENCE [LARGE SCALE GENOMIC DNA]</scope>
    <source>
        <strain evidence="3">ATCC 64411 / 73-15</strain>
    </source>
</reference>
<evidence type="ECO:0000313" key="2">
    <source>
        <dbReference type="EnsemblFungi" id="MAPG_04144T0"/>
    </source>
</evidence>
<dbReference type="EMBL" id="ADBL01000982">
    <property type="status" value="NOT_ANNOTATED_CDS"/>
    <property type="molecule type" value="Genomic_DNA"/>
</dbReference>
<evidence type="ECO:0000313" key="3">
    <source>
        <dbReference type="Proteomes" id="UP000011715"/>
    </source>
</evidence>
<accession>A0A0C4DVX8</accession>
<protein>
    <submittedName>
        <fullName evidence="1 2">Uncharacterized protein</fullName>
    </submittedName>
</protein>